<feature type="transmembrane region" description="Helical" evidence="1">
    <location>
        <begin position="264"/>
        <end position="286"/>
    </location>
</feature>
<evidence type="ECO:0000256" key="1">
    <source>
        <dbReference type="SAM" id="Phobius"/>
    </source>
</evidence>
<dbReference type="AlphaFoldDB" id="A0A7S1UW07"/>
<feature type="signal peptide" evidence="2">
    <location>
        <begin position="1"/>
        <end position="17"/>
    </location>
</feature>
<organism evidence="3">
    <name type="scientific">Grammatophora oceanica</name>
    <dbReference type="NCBI Taxonomy" id="210454"/>
    <lineage>
        <taxon>Eukaryota</taxon>
        <taxon>Sar</taxon>
        <taxon>Stramenopiles</taxon>
        <taxon>Ochrophyta</taxon>
        <taxon>Bacillariophyta</taxon>
        <taxon>Fragilariophyceae</taxon>
        <taxon>Fragilariophycidae</taxon>
        <taxon>Rhabdonematales</taxon>
        <taxon>Grammatophoraceae</taxon>
        <taxon>Grammatophora</taxon>
    </lineage>
</organism>
<feature type="transmembrane region" description="Helical" evidence="1">
    <location>
        <begin position="215"/>
        <end position="244"/>
    </location>
</feature>
<sequence length="384" mass="43124">MAVFHVGLLRSFRVVNVLPVLTCQRSAEWLMIGRRKCSGSIKPPSLWVTFSDWACDYHFRTTRTVFHLVGCLSKVWNIILMLHGLDIDFQSGMVDQGCFSPSMMNQVVARRSLFASWKTFRSGEKIEVVDSTIGLRAVLSAGIKVHRSVIRTFGEVQESTYDDNFFPGVVTTSHIIVDELRSLLFFATFCISFVPSFEAYLFVSSRSGGSHNLMMLGTLLAVVVFFLIRLAMALLTQAMAVVLMKHKASCPHLASSWYQVLIHVYWFNVIWGHGFLLFGTPFFNVLARIMGASIEGELLFNGRMMHDFHALTFREKTIIDECQISAHVQIGNDMTVEPSIHSGVLHEGCFTLAGSHCDRLQTTEYGPLRPIFGKDSVFLDSGTI</sequence>
<keyword evidence="2" id="KW-0732">Signal</keyword>
<evidence type="ECO:0000313" key="3">
    <source>
        <dbReference type="EMBL" id="CAD9278691.1"/>
    </source>
</evidence>
<protein>
    <submittedName>
        <fullName evidence="3">Uncharacterized protein</fullName>
    </submittedName>
</protein>
<keyword evidence="1" id="KW-1133">Transmembrane helix</keyword>
<proteinExistence type="predicted"/>
<dbReference type="EMBL" id="HBGK01014773">
    <property type="protein sequence ID" value="CAD9278691.1"/>
    <property type="molecule type" value="Transcribed_RNA"/>
</dbReference>
<feature type="chain" id="PRO_5030717212" evidence="2">
    <location>
        <begin position="18"/>
        <end position="384"/>
    </location>
</feature>
<keyword evidence="1" id="KW-0472">Membrane</keyword>
<reference evidence="3" key="1">
    <citation type="submission" date="2021-01" db="EMBL/GenBank/DDBJ databases">
        <authorList>
            <person name="Corre E."/>
            <person name="Pelletier E."/>
            <person name="Niang G."/>
            <person name="Scheremetjew M."/>
            <person name="Finn R."/>
            <person name="Kale V."/>
            <person name="Holt S."/>
            <person name="Cochrane G."/>
            <person name="Meng A."/>
            <person name="Brown T."/>
            <person name="Cohen L."/>
        </authorList>
    </citation>
    <scope>NUCLEOTIDE SEQUENCE</scope>
    <source>
        <strain evidence="3">CCMP 410</strain>
    </source>
</reference>
<keyword evidence="1" id="KW-0812">Transmembrane</keyword>
<evidence type="ECO:0000256" key="2">
    <source>
        <dbReference type="SAM" id="SignalP"/>
    </source>
</evidence>
<gene>
    <name evidence="3" type="ORF">GOCE00092_LOCUS7600</name>
</gene>
<accession>A0A7S1UW07</accession>
<name>A0A7S1UW07_9STRA</name>
<feature type="transmembrane region" description="Helical" evidence="1">
    <location>
        <begin position="183"/>
        <end position="203"/>
    </location>
</feature>